<dbReference type="PANTHER" id="PTHR11365">
    <property type="entry name" value="5-OXOPROLINASE RELATED"/>
    <property type="match status" value="1"/>
</dbReference>
<reference evidence="7" key="1">
    <citation type="submission" date="2020-01" db="EMBL/GenBank/DDBJ databases">
        <title>Development of genomics and gene disruption for Polysphondylium violaceum indicates a role for the polyketide synthase stlB in stalk morphogenesis.</title>
        <authorList>
            <person name="Narita B."/>
            <person name="Kawabe Y."/>
            <person name="Kin K."/>
            <person name="Saito T."/>
            <person name="Gibbs R."/>
            <person name="Kuspa A."/>
            <person name="Muzny D."/>
            <person name="Queller D."/>
            <person name="Richards S."/>
            <person name="Strassman J."/>
            <person name="Sucgang R."/>
            <person name="Worley K."/>
            <person name="Schaap P."/>
        </authorList>
    </citation>
    <scope>NUCLEOTIDE SEQUENCE</scope>
    <source>
        <strain evidence="7">QSvi11</strain>
    </source>
</reference>
<dbReference type="OrthoDB" id="3643at2759"/>
<dbReference type="EMBL" id="AJWJ01000025">
    <property type="protein sequence ID" value="KAF2077582.1"/>
    <property type="molecule type" value="Genomic_DNA"/>
</dbReference>
<evidence type="ECO:0008006" key="9">
    <source>
        <dbReference type="Google" id="ProtNLM"/>
    </source>
</evidence>
<keyword evidence="8" id="KW-1185">Reference proteome</keyword>
<dbReference type="AlphaFoldDB" id="A0A8J4V891"/>
<evidence type="ECO:0000313" key="8">
    <source>
        <dbReference type="Proteomes" id="UP000695562"/>
    </source>
</evidence>
<evidence type="ECO:0000256" key="1">
    <source>
        <dbReference type="ARBA" id="ARBA00010403"/>
    </source>
</evidence>
<feature type="domain" description="Hydantoinase B/oxoprolinase" evidence="4">
    <location>
        <begin position="732"/>
        <end position="1241"/>
    </location>
</feature>
<keyword evidence="2" id="KW-0175">Coiled coil</keyword>
<dbReference type="Pfam" id="PF19278">
    <property type="entry name" value="Hydant_A_C"/>
    <property type="match status" value="1"/>
</dbReference>
<dbReference type="InterPro" id="IPR003692">
    <property type="entry name" value="Hydantoinase_B"/>
</dbReference>
<dbReference type="PANTHER" id="PTHR11365:SF2">
    <property type="entry name" value="5-OXOPROLINASE"/>
    <property type="match status" value="1"/>
</dbReference>
<evidence type="ECO:0000256" key="2">
    <source>
        <dbReference type="SAM" id="Coils"/>
    </source>
</evidence>
<dbReference type="Pfam" id="PF01968">
    <property type="entry name" value="Hydantoinase_A"/>
    <property type="match status" value="1"/>
</dbReference>
<organism evidence="7 8">
    <name type="scientific">Polysphondylium violaceum</name>
    <dbReference type="NCBI Taxonomy" id="133409"/>
    <lineage>
        <taxon>Eukaryota</taxon>
        <taxon>Amoebozoa</taxon>
        <taxon>Evosea</taxon>
        <taxon>Eumycetozoa</taxon>
        <taxon>Dictyostelia</taxon>
        <taxon>Dictyosteliales</taxon>
        <taxon>Dictyosteliaceae</taxon>
        <taxon>Polysphondylium</taxon>
    </lineage>
</organism>
<evidence type="ECO:0000259" key="4">
    <source>
        <dbReference type="Pfam" id="PF02538"/>
    </source>
</evidence>
<feature type="domain" description="Hydantoinase/oxoprolinase N-terminal" evidence="5">
    <location>
        <begin position="11"/>
        <end position="218"/>
    </location>
</feature>
<protein>
    <recommendedName>
        <fullName evidence="9">5-oxoprolinase</fullName>
    </recommendedName>
</protein>
<dbReference type="Pfam" id="PF05378">
    <property type="entry name" value="Hydant_A_N"/>
    <property type="match status" value="1"/>
</dbReference>
<evidence type="ECO:0000259" key="3">
    <source>
        <dbReference type="Pfam" id="PF01968"/>
    </source>
</evidence>
<dbReference type="InterPro" id="IPR045079">
    <property type="entry name" value="Oxoprolinase-like"/>
</dbReference>
<dbReference type="GO" id="GO:0017168">
    <property type="term" value="F:5-oxoprolinase (ATP-hydrolyzing) activity"/>
    <property type="evidence" value="ECO:0007669"/>
    <property type="project" value="TreeGrafter"/>
</dbReference>
<comment type="caution">
    <text evidence="7">The sequence shown here is derived from an EMBL/GenBank/DDBJ whole genome shotgun (WGS) entry which is preliminary data.</text>
</comment>
<dbReference type="GO" id="GO:0006749">
    <property type="term" value="P:glutathione metabolic process"/>
    <property type="evidence" value="ECO:0007669"/>
    <property type="project" value="TreeGrafter"/>
</dbReference>
<sequence>MTELIKNSIKFNIDRGGTFTDIYAEMPFEPHFIVEKLLSVDPDNYDDAPREGIRRILERVQKTAISRDSVDTTYIKSIRMGTTVGTNALLERKGKDVLLVTTKGFKDLLQIGNQARPKIFDINIVKPDLIYKSVMEVDERVSIVNNDVLLANQDTSLLEKGTTGDYIKIIKSPDLDLIKKDLLEYFNQGIKSIAIVLIHSYTFHKHELLIGQLAKEIGFTHISLSHELMPMIKAVPRGLTSCVDAYLTPLIETYIDNFTQGFDQGIAKVDISFMMSDGGLCPVDSFRGFRSILSGPAGGVVGYSQTTFDKDSKQPIIGFDMGGTSTDVSRFSGTFDHVFETEISGLTIQAPQLDIHTVAAGGGSRLFFKSGLFAVGPESVGAHPGPVCYKKNGNLAITDANLLLGRVVPKFFPSIFGPNQNEPLDIDATTRAFEELTKQINDFQLARDLPAMSVDQVAYGFIQVANEAMCRPIRNITEAKGYECSQHVLACFGGAGGQHACAIAQNLGMPKVFIHRFSGILSAYGLGLADLVIDRQEPCSIIYEKGNLDELHEKLAALEEKAAKELTDKGFDRSTLHTETFLNLRFSGTDTAMMTKTPLDNDYQKEFEENYIREFGFIIYGRNLLVDDIRVRVYAKGSDLKSFSIKDCDPANPPKPVTIHSCYFASGRQQTPIYLLKDLLGGDTVQGPAIIIDNTTTIVVEPGCKATMTRGTGNVEIIVGDGSAKKINTELDPIILSVFSHRFMSIAEQMGRTLQRTSISTNIKERLDFSCALFSPDGGLVANAPHLPVHLGSMQEAVKFQIHHLGKDWHQGEVILANHPQAGGSHLPDMTVITPVYHKGQVVFYVASRGHHADIGGITPGSMPPFSKHIDEEGAAIMSLKIVKQGVFQEDTIKDVFKKSRNLSDNISDLKAQVAANKKGISLMEELIEHYGLDVVHAYMNHVQKNAELAVRDMLCEISLNNNLKPIDTLHSRDFMDDGSVIDLKLTINREEKTAIFDWSETGPEVFGNTNAPPSVTYSAIIYSLRSLVKRDIPLNQGCLNPITIHIPPASILNPTKEAAVVGGNVLTSQRVTDIILYAFKACANSQGCMNNLTFGDEKLGYYETIAGGTGAGPTFNGFSGVQCHMTNTRITDVEIMEKRYPVIVREFSIRKGSGGDGKFKGGDGVVREIEFLKNFDVSILSERRCYKPRGLEGGSDAQCGLNLVIRKDGKVINIGGKNTISLLPNERIRILSPGGGGYGKL</sequence>
<dbReference type="Proteomes" id="UP000695562">
    <property type="component" value="Unassembled WGS sequence"/>
</dbReference>
<dbReference type="InterPro" id="IPR002821">
    <property type="entry name" value="Hydantoinase_A"/>
</dbReference>
<dbReference type="InterPro" id="IPR049517">
    <property type="entry name" value="ACX-like_C"/>
</dbReference>
<name>A0A8J4V891_9MYCE</name>
<evidence type="ECO:0000259" key="5">
    <source>
        <dbReference type="Pfam" id="PF05378"/>
    </source>
</evidence>
<dbReference type="InterPro" id="IPR008040">
    <property type="entry name" value="Hydant_A_N"/>
</dbReference>
<accession>A0A8J4V891</accession>
<proteinExistence type="inferred from homology"/>
<evidence type="ECO:0000313" key="7">
    <source>
        <dbReference type="EMBL" id="KAF2077582.1"/>
    </source>
</evidence>
<feature type="coiled-coil region" evidence="2">
    <location>
        <begin position="541"/>
        <end position="568"/>
    </location>
</feature>
<evidence type="ECO:0000259" key="6">
    <source>
        <dbReference type="Pfam" id="PF19278"/>
    </source>
</evidence>
<feature type="domain" description="Hydantoinase A/oxoprolinase" evidence="3">
    <location>
        <begin position="237"/>
        <end position="534"/>
    </location>
</feature>
<comment type="similarity">
    <text evidence="1">Belongs to the oxoprolinase family.</text>
</comment>
<gene>
    <name evidence="7" type="ORF">CYY_001123</name>
</gene>
<dbReference type="GO" id="GO:0005829">
    <property type="term" value="C:cytosol"/>
    <property type="evidence" value="ECO:0007669"/>
    <property type="project" value="TreeGrafter"/>
</dbReference>
<feature type="domain" description="Acetophenone carboxylase-like C-terminal" evidence="6">
    <location>
        <begin position="550"/>
        <end position="708"/>
    </location>
</feature>
<dbReference type="Pfam" id="PF02538">
    <property type="entry name" value="Hydantoinase_B"/>
    <property type="match status" value="1"/>
</dbReference>